<evidence type="ECO:0000313" key="4">
    <source>
        <dbReference type="EMBL" id="GBM24172.1"/>
    </source>
</evidence>
<dbReference type="InterPro" id="IPR050863">
    <property type="entry name" value="CenT-Element_Derived"/>
</dbReference>
<reference evidence="4 5" key="1">
    <citation type="journal article" date="2019" name="Sci. Rep.">
        <title>Orb-weaving spider Araneus ventricosus genome elucidates the spidroin gene catalogue.</title>
        <authorList>
            <person name="Kono N."/>
            <person name="Nakamura H."/>
            <person name="Ohtoshi R."/>
            <person name="Moran D.A.P."/>
            <person name="Shinohara A."/>
            <person name="Yoshida Y."/>
            <person name="Fujiwara M."/>
            <person name="Mori M."/>
            <person name="Tomita M."/>
            <person name="Arakawa K."/>
        </authorList>
    </citation>
    <scope>NUCLEOTIDE SEQUENCE [LARGE SCALE GENOMIC DNA]</scope>
</reference>
<evidence type="ECO:0000259" key="3">
    <source>
        <dbReference type="Pfam" id="PF03221"/>
    </source>
</evidence>
<dbReference type="EMBL" id="BGPR01000512">
    <property type="protein sequence ID" value="GBM24172.1"/>
    <property type="molecule type" value="Genomic_DNA"/>
</dbReference>
<dbReference type="PANTHER" id="PTHR19303:SF73">
    <property type="entry name" value="PROTEIN PDC2"/>
    <property type="match status" value="1"/>
</dbReference>
<protein>
    <recommendedName>
        <fullName evidence="3">HTH CENPB-type domain-containing protein</fullName>
    </recommendedName>
</protein>
<dbReference type="AlphaFoldDB" id="A0A4Y2E4U9"/>
<dbReference type="GO" id="GO:0005634">
    <property type="term" value="C:nucleus"/>
    <property type="evidence" value="ECO:0007669"/>
    <property type="project" value="UniProtKB-SubCell"/>
</dbReference>
<keyword evidence="2" id="KW-0238">DNA-binding</keyword>
<dbReference type="GO" id="GO:0003677">
    <property type="term" value="F:DNA binding"/>
    <property type="evidence" value="ECO:0007669"/>
    <property type="project" value="UniProtKB-KW"/>
</dbReference>
<dbReference type="PANTHER" id="PTHR19303">
    <property type="entry name" value="TRANSPOSON"/>
    <property type="match status" value="1"/>
</dbReference>
<dbReference type="OrthoDB" id="6430169at2759"/>
<gene>
    <name evidence="4" type="ORF">AVEN_88527_1</name>
</gene>
<evidence type="ECO:0000256" key="2">
    <source>
        <dbReference type="ARBA" id="ARBA00023125"/>
    </source>
</evidence>
<name>A0A4Y2E4U9_ARAVE</name>
<accession>A0A4Y2E4U9</accession>
<dbReference type="Proteomes" id="UP000499080">
    <property type="component" value="Unassembled WGS sequence"/>
</dbReference>
<dbReference type="InterPro" id="IPR006600">
    <property type="entry name" value="HTH_CenpB_DNA-bd_dom"/>
</dbReference>
<evidence type="ECO:0000313" key="5">
    <source>
        <dbReference type="Proteomes" id="UP000499080"/>
    </source>
</evidence>
<dbReference type="InterPro" id="IPR009057">
    <property type="entry name" value="Homeodomain-like_sf"/>
</dbReference>
<dbReference type="Gene3D" id="1.10.10.60">
    <property type="entry name" value="Homeodomain-like"/>
    <property type="match status" value="1"/>
</dbReference>
<dbReference type="Pfam" id="PF03221">
    <property type="entry name" value="HTH_Tnp_Tc5"/>
    <property type="match status" value="1"/>
</dbReference>
<sequence>MRHEKYVDMNEAVLEWFKTFREKKIPVSGLMIQYKAKELVDTLGIEISQLAMDDWTGFAYGLTSPFDHCVSKRPLSTPVHVKIGRNVFQCFWLDMMTITYSKMDETALFSRALPNKSMFQKSEEARGGKIPKERLTISFCMSAAGGKEKPLIIWRSQRPRLF</sequence>
<comment type="caution">
    <text evidence="4">The sequence shown here is derived from an EMBL/GenBank/DDBJ whole genome shotgun (WGS) entry which is preliminary data.</text>
</comment>
<proteinExistence type="predicted"/>
<comment type="subcellular location">
    <subcellularLocation>
        <location evidence="1">Nucleus</location>
    </subcellularLocation>
</comment>
<keyword evidence="5" id="KW-1185">Reference proteome</keyword>
<evidence type="ECO:0000256" key="1">
    <source>
        <dbReference type="ARBA" id="ARBA00004123"/>
    </source>
</evidence>
<feature type="domain" description="HTH CENPB-type" evidence="3">
    <location>
        <begin position="6"/>
        <end position="40"/>
    </location>
</feature>
<organism evidence="4 5">
    <name type="scientific">Araneus ventricosus</name>
    <name type="common">Orbweaver spider</name>
    <name type="synonym">Epeira ventricosa</name>
    <dbReference type="NCBI Taxonomy" id="182803"/>
    <lineage>
        <taxon>Eukaryota</taxon>
        <taxon>Metazoa</taxon>
        <taxon>Ecdysozoa</taxon>
        <taxon>Arthropoda</taxon>
        <taxon>Chelicerata</taxon>
        <taxon>Arachnida</taxon>
        <taxon>Araneae</taxon>
        <taxon>Araneomorphae</taxon>
        <taxon>Entelegynae</taxon>
        <taxon>Araneoidea</taxon>
        <taxon>Araneidae</taxon>
        <taxon>Araneus</taxon>
    </lineage>
</organism>
<dbReference type="SUPFAM" id="SSF46689">
    <property type="entry name" value="Homeodomain-like"/>
    <property type="match status" value="1"/>
</dbReference>